<keyword evidence="3" id="KW-1185">Reference proteome</keyword>
<protein>
    <submittedName>
        <fullName evidence="2">Uncharacterized protein</fullName>
    </submittedName>
</protein>
<feature type="region of interest" description="Disordered" evidence="1">
    <location>
        <begin position="24"/>
        <end position="50"/>
    </location>
</feature>
<name>A0A1D1W6A9_RAMVA</name>
<sequence>MNRSNRTDDRDGRLGSVFPWIEKLQKSGPDLPDGSTQRKIGPNRWPTGRLSCQMGVRHSSLTPSRVM</sequence>
<dbReference type="EMBL" id="BDGG01000019">
    <property type="protein sequence ID" value="GAV08977.1"/>
    <property type="molecule type" value="Genomic_DNA"/>
</dbReference>
<gene>
    <name evidence="2" type="primary">RvY_18589-1</name>
    <name evidence="2" type="synonym">RvY_18589.1</name>
    <name evidence="2" type="ORF">RvY_18589</name>
</gene>
<proteinExistence type="predicted"/>
<dbReference type="AlphaFoldDB" id="A0A1D1W6A9"/>
<dbReference type="Proteomes" id="UP000186922">
    <property type="component" value="Unassembled WGS sequence"/>
</dbReference>
<evidence type="ECO:0000256" key="1">
    <source>
        <dbReference type="SAM" id="MobiDB-lite"/>
    </source>
</evidence>
<comment type="caution">
    <text evidence="2">The sequence shown here is derived from an EMBL/GenBank/DDBJ whole genome shotgun (WGS) entry which is preliminary data.</text>
</comment>
<evidence type="ECO:0000313" key="2">
    <source>
        <dbReference type="EMBL" id="GAV08977.1"/>
    </source>
</evidence>
<reference evidence="2 3" key="1">
    <citation type="journal article" date="2016" name="Nat. Commun.">
        <title>Extremotolerant tardigrade genome and improved radiotolerance of human cultured cells by tardigrade-unique protein.</title>
        <authorList>
            <person name="Hashimoto T."/>
            <person name="Horikawa D.D."/>
            <person name="Saito Y."/>
            <person name="Kuwahara H."/>
            <person name="Kozuka-Hata H."/>
            <person name="Shin-I T."/>
            <person name="Minakuchi Y."/>
            <person name="Ohishi K."/>
            <person name="Motoyama A."/>
            <person name="Aizu T."/>
            <person name="Enomoto A."/>
            <person name="Kondo K."/>
            <person name="Tanaka S."/>
            <person name="Hara Y."/>
            <person name="Koshikawa S."/>
            <person name="Sagara H."/>
            <person name="Miura T."/>
            <person name="Yokobori S."/>
            <person name="Miyagawa K."/>
            <person name="Suzuki Y."/>
            <person name="Kubo T."/>
            <person name="Oyama M."/>
            <person name="Kohara Y."/>
            <person name="Fujiyama A."/>
            <person name="Arakawa K."/>
            <person name="Katayama T."/>
            <person name="Toyoda A."/>
            <person name="Kunieda T."/>
        </authorList>
    </citation>
    <scope>NUCLEOTIDE SEQUENCE [LARGE SCALE GENOMIC DNA]</scope>
    <source>
        <strain evidence="2 3">YOKOZUNA-1</strain>
    </source>
</reference>
<organism evidence="2 3">
    <name type="scientific">Ramazzottius varieornatus</name>
    <name type="common">Water bear</name>
    <name type="synonym">Tardigrade</name>
    <dbReference type="NCBI Taxonomy" id="947166"/>
    <lineage>
        <taxon>Eukaryota</taxon>
        <taxon>Metazoa</taxon>
        <taxon>Ecdysozoa</taxon>
        <taxon>Tardigrada</taxon>
        <taxon>Eutardigrada</taxon>
        <taxon>Parachela</taxon>
        <taxon>Hypsibioidea</taxon>
        <taxon>Ramazzottiidae</taxon>
        <taxon>Ramazzottius</taxon>
    </lineage>
</organism>
<evidence type="ECO:0000313" key="3">
    <source>
        <dbReference type="Proteomes" id="UP000186922"/>
    </source>
</evidence>
<accession>A0A1D1W6A9</accession>